<gene>
    <name evidence="2" type="ORF">GQ43DRAFT_300099</name>
</gene>
<sequence length="167" mass="18264">MLSKMSLKVLPYPKPFAAGYGTTPGGGWPYHHSASVLSRHDALDFLFSVPTAVGLPFWLVGSSRPDPYSRYVSNLLLDGRMEGKAPPRYAMAHWRWLAGRKAAGDGHGCARRSSHGPERGHRHPGRGLQVSRGEHPQQSCFSASRSSFHLDSGERKKKGATEQPFGA</sequence>
<dbReference type="EMBL" id="ML993853">
    <property type="protein sequence ID" value="KAF2205564.1"/>
    <property type="molecule type" value="Genomic_DNA"/>
</dbReference>
<dbReference type="Proteomes" id="UP000799536">
    <property type="component" value="Unassembled WGS sequence"/>
</dbReference>
<evidence type="ECO:0000313" key="2">
    <source>
        <dbReference type="EMBL" id="KAF2205564.1"/>
    </source>
</evidence>
<feature type="compositionally biased region" description="Basic residues" evidence="1">
    <location>
        <begin position="109"/>
        <end position="125"/>
    </location>
</feature>
<proteinExistence type="predicted"/>
<reference evidence="2" key="1">
    <citation type="journal article" date="2020" name="Stud. Mycol.">
        <title>101 Dothideomycetes genomes: a test case for predicting lifestyles and emergence of pathogens.</title>
        <authorList>
            <person name="Haridas S."/>
            <person name="Albert R."/>
            <person name="Binder M."/>
            <person name="Bloem J."/>
            <person name="Labutti K."/>
            <person name="Salamov A."/>
            <person name="Andreopoulos B."/>
            <person name="Baker S."/>
            <person name="Barry K."/>
            <person name="Bills G."/>
            <person name="Bluhm B."/>
            <person name="Cannon C."/>
            <person name="Castanera R."/>
            <person name="Culley D."/>
            <person name="Daum C."/>
            <person name="Ezra D."/>
            <person name="Gonzalez J."/>
            <person name="Henrissat B."/>
            <person name="Kuo A."/>
            <person name="Liang C."/>
            <person name="Lipzen A."/>
            <person name="Lutzoni F."/>
            <person name="Magnuson J."/>
            <person name="Mondo S."/>
            <person name="Nolan M."/>
            <person name="Ohm R."/>
            <person name="Pangilinan J."/>
            <person name="Park H.-J."/>
            <person name="Ramirez L."/>
            <person name="Alfaro M."/>
            <person name="Sun H."/>
            <person name="Tritt A."/>
            <person name="Yoshinaga Y."/>
            <person name="Zwiers L.-H."/>
            <person name="Turgeon B."/>
            <person name="Goodwin S."/>
            <person name="Spatafora J."/>
            <person name="Crous P."/>
            <person name="Grigoriev I."/>
        </authorList>
    </citation>
    <scope>NUCLEOTIDE SEQUENCE</scope>
    <source>
        <strain evidence="2">ATCC 74209</strain>
    </source>
</reference>
<evidence type="ECO:0000256" key="1">
    <source>
        <dbReference type="SAM" id="MobiDB-lite"/>
    </source>
</evidence>
<comment type="caution">
    <text evidence="2">The sequence shown here is derived from an EMBL/GenBank/DDBJ whole genome shotgun (WGS) entry which is preliminary data.</text>
</comment>
<organism evidence="2 3">
    <name type="scientific">Delitschia confertaspora ATCC 74209</name>
    <dbReference type="NCBI Taxonomy" id="1513339"/>
    <lineage>
        <taxon>Eukaryota</taxon>
        <taxon>Fungi</taxon>
        <taxon>Dikarya</taxon>
        <taxon>Ascomycota</taxon>
        <taxon>Pezizomycotina</taxon>
        <taxon>Dothideomycetes</taxon>
        <taxon>Pleosporomycetidae</taxon>
        <taxon>Pleosporales</taxon>
        <taxon>Delitschiaceae</taxon>
        <taxon>Delitschia</taxon>
    </lineage>
</organism>
<accession>A0A9P4JYJ7</accession>
<dbReference type="AlphaFoldDB" id="A0A9P4JYJ7"/>
<protein>
    <submittedName>
        <fullName evidence="2">Uncharacterized protein</fullName>
    </submittedName>
</protein>
<name>A0A9P4JYJ7_9PLEO</name>
<evidence type="ECO:0000313" key="3">
    <source>
        <dbReference type="Proteomes" id="UP000799536"/>
    </source>
</evidence>
<keyword evidence="3" id="KW-1185">Reference proteome</keyword>
<feature type="compositionally biased region" description="Polar residues" evidence="1">
    <location>
        <begin position="136"/>
        <end position="149"/>
    </location>
</feature>
<feature type="region of interest" description="Disordered" evidence="1">
    <location>
        <begin position="105"/>
        <end position="167"/>
    </location>
</feature>